<evidence type="ECO:0000313" key="2">
    <source>
        <dbReference type="EMBL" id="KAK7207047.1"/>
    </source>
</evidence>
<organism evidence="2 3">
    <name type="scientific">Myxozyma melibiosi</name>
    <dbReference type="NCBI Taxonomy" id="54550"/>
    <lineage>
        <taxon>Eukaryota</taxon>
        <taxon>Fungi</taxon>
        <taxon>Dikarya</taxon>
        <taxon>Ascomycota</taxon>
        <taxon>Saccharomycotina</taxon>
        <taxon>Lipomycetes</taxon>
        <taxon>Lipomycetales</taxon>
        <taxon>Lipomycetaceae</taxon>
        <taxon>Myxozyma</taxon>
    </lineage>
</organism>
<feature type="region of interest" description="Disordered" evidence="1">
    <location>
        <begin position="554"/>
        <end position="579"/>
    </location>
</feature>
<dbReference type="EMBL" id="JBBJBU010000001">
    <property type="protein sequence ID" value="KAK7207047.1"/>
    <property type="molecule type" value="Genomic_DNA"/>
</dbReference>
<keyword evidence="3" id="KW-1185">Reference proteome</keyword>
<protein>
    <submittedName>
        <fullName evidence="2">Uncharacterized protein</fullName>
    </submittedName>
</protein>
<reference evidence="2 3" key="1">
    <citation type="submission" date="2024-03" db="EMBL/GenBank/DDBJ databases">
        <title>Genome-scale model development and genomic sequencing of the oleaginous clade Lipomyces.</title>
        <authorList>
            <consortium name="Lawrence Berkeley National Laboratory"/>
            <person name="Czajka J.J."/>
            <person name="Han Y."/>
            <person name="Kim J."/>
            <person name="Mondo S.J."/>
            <person name="Hofstad B.A."/>
            <person name="Robles A."/>
            <person name="Haridas S."/>
            <person name="Riley R."/>
            <person name="LaButti K."/>
            <person name="Pangilinan J."/>
            <person name="Andreopoulos W."/>
            <person name="Lipzen A."/>
            <person name="Yan J."/>
            <person name="Wang M."/>
            <person name="Ng V."/>
            <person name="Grigoriev I.V."/>
            <person name="Spatafora J.W."/>
            <person name="Magnuson J.K."/>
            <person name="Baker S.E."/>
            <person name="Pomraning K.R."/>
        </authorList>
    </citation>
    <scope>NUCLEOTIDE SEQUENCE [LARGE SCALE GENOMIC DNA]</scope>
    <source>
        <strain evidence="2 3">Phaff 52-87</strain>
    </source>
</reference>
<dbReference type="Proteomes" id="UP001498771">
    <property type="component" value="Unassembled WGS sequence"/>
</dbReference>
<comment type="caution">
    <text evidence="2">The sequence shown here is derived from an EMBL/GenBank/DDBJ whole genome shotgun (WGS) entry which is preliminary data.</text>
</comment>
<accession>A0ABR1FBB7</accession>
<feature type="region of interest" description="Disordered" evidence="1">
    <location>
        <begin position="632"/>
        <end position="691"/>
    </location>
</feature>
<feature type="compositionally biased region" description="Polar residues" evidence="1">
    <location>
        <begin position="566"/>
        <end position="578"/>
    </location>
</feature>
<evidence type="ECO:0000313" key="3">
    <source>
        <dbReference type="Proteomes" id="UP001498771"/>
    </source>
</evidence>
<gene>
    <name evidence="2" type="ORF">BZA70DRAFT_270276</name>
</gene>
<feature type="region of interest" description="Disordered" evidence="1">
    <location>
        <begin position="123"/>
        <end position="149"/>
    </location>
</feature>
<evidence type="ECO:0000256" key="1">
    <source>
        <dbReference type="SAM" id="MobiDB-lite"/>
    </source>
</evidence>
<sequence length="691" mass="77120">MSTESSDSSFSGRLPEELLPELEHLSRYLWIISVFALPDSRNLLPDLCGPSYTGTLRALLTKLKGELSECVAHIDEAEDPDAEQTDLFSRTAARLVESVNVERSMRIVTAHARHVLPASIYANTDPADDVDDRSDPPLPFPPRRAQRENSLRGSFLRSIDSRVPHPARDPFTEALPEPVNPFDTNPRQTWNPLFSLHFTRNTAAYDQSIYPADEMNVMFDDGGEAFDYRRDSRAVPGHHQRTMHVPASAPRDWRTASLDSTVNHDGCRSDNPGPFTWIGKVYAQQSARYESPRARFDNTVVITKFTRQFVRSTLDGSHFTVANKIFEDLLQQMIIDKLNGGDDECVISHDDVLLKSEKVFAPVLFDLRAVSKRLGAALKIDMTNPRRLDPYILTSDLGEALEVCSLDGTADNILMQCRVARADAEQILFTRHASYIHVASREGFCGQVFNLKPRVYEPFFIMDPQKVHWSLAPDIPWLVYNKRQETFTGIAPNFQQKTAIQTSLIATYVWYGVYREIQQFVEIVIDLGLDPDYGRMGFISLRTSSQGEKAVYTATPTAEEDKSTDQADVTSSSIQSSMGPPVVSVPMSLPNATTQIVAEIVPSYEASMSFARSRITGDDGEPCNILSSLTWERVRPENPAGRGNDPAARGDQTQGMSRDMDMDMDSDTGSDREFDSVAMAFADDSNAGSCQ</sequence>
<proteinExistence type="predicted"/>
<dbReference type="RefSeq" id="XP_064770080.1">
    <property type="nucleotide sequence ID" value="XM_064911279.1"/>
</dbReference>
<dbReference type="GeneID" id="90036791"/>
<name>A0ABR1FBB7_9ASCO</name>